<dbReference type="GO" id="GO:0043565">
    <property type="term" value="F:sequence-specific DNA binding"/>
    <property type="evidence" value="ECO:0007669"/>
    <property type="project" value="InterPro"/>
</dbReference>
<feature type="domain" description="HTH araC/xylS-type" evidence="1">
    <location>
        <begin position="137"/>
        <end position="233"/>
    </location>
</feature>
<gene>
    <name evidence="2" type="ORF">DDR33_03035</name>
</gene>
<dbReference type="SMART" id="SM00342">
    <property type="entry name" value="HTH_ARAC"/>
    <property type="match status" value="1"/>
</dbReference>
<protein>
    <recommendedName>
        <fullName evidence="1">HTH araC/xylS-type domain-containing protein</fullName>
    </recommendedName>
</protein>
<dbReference type="Gene3D" id="1.10.10.60">
    <property type="entry name" value="Homeodomain-like"/>
    <property type="match status" value="1"/>
</dbReference>
<dbReference type="InterPro" id="IPR018060">
    <property type="entry name" value="HTH_AraC"/>
</dbReference>
<organism evidence="2 3">
    <name type="scientific">Pararcticibacter amylolyticus</name>
    <dbReference type="NCBI Taxonomy" id="2173175"/>
    <lineage>
        <taxon>Bacteria</taxon>
        <taxon>Pseudomonadati</taxon>
        <taxon>Bacteroidota</taxon>
        <taxon>Sphingobacteriia</taxon>
        <taxon>Sphingobacteriales</taxon>
        <taxon>Sphingobacteriaceae</taxon>
        <taxon>Pararcticibacter</taxon>
    </lineage>
</organism>
<sequence>MQQRAKYLELLPEEELRPLIKCFWISVNDSGADCHFTTLPDGCPELIVTYRDGMLHNVMLAGILTEAYELLMPGNELKLGIRLMPIGKEYYLNRCPTLERFGAFTTSLSGDMVRDLRLFSNHVTADIRSIVPVESIDKRKLILFELLQQTSGNIHVEILAEHCCWSSRQINRYFNMQMGMPLKSYSNILKCYASYKEIKAGRLNPDLGYYDQSHFIREIRKHTGTTPKMLLKNEAQRYLQFNSPENSDDR</sequence>
<dbReference type="EMBL" id="QEAS01000002">
    <property type="protein sequence ID" value="PWG82013.1"/>
    <property type="molecule type" value="Genomic_DNA"/>
</dbReference>
<evidence type="ECO:0000313" key="2">
    <source>
        <dbReference type="EMBL" id="PWG82013.1"/>
    </source>
</evidence>
<dbReference type="GO" id="GO:0003700">
    <property type="term" value="F:DNA-binding transcription factor activity"/>
    <property type="evidence" value="ECO:0007669"/>
    <property type="project" value="InterPro"/>
</dbReference>
<reference evidence="2 3" key="1">
    <citation type="submission" date="2018-04" db="EMBL/GenBank/DDBJ databases">
        <title>Pedobacter chongqingensis sp. nov., isolated from a rottenly hemp rope.</title>
        <authorList>
            <person name="Cai Y."/>
        </authorList>
    </citation>
    <scope>NUCLEOTIDE SEQUENCE [LARGE SCALE GENOMIC DNA]</scope>
    <source>
        <strain evidence="2 3">FJ4-8</strain>
    </source>
</reference>
<accession>A0A2U2PKS9</accession>
<dbReference type="PROSITE" id="PS01124">
    <property type="entry name" value="HTH_ARAC_FAMILY_2"/>
    <property type="match status" value="1"/>
</dbReference>
<evidence type="ECO:0000259" key="1">
    <source>
        <dbReference type="PROSITE" id="PS01124"/>
    </source>
</evidence>
<dbReference type="InterPro" id="IPR046532">
    <property type="entry name" value="DUF6597"/>
</dbReference>
<name>A0A2U2PKS9_9SPHI</name>
<evidence type="ECO:0000313" key="3">
    <source>
        <dbReference type="Proteomes" id="UP000245647"/>
    </source>
</evidence>
<dbReference type="Proteomes" id="UP000245647">
    <property type="component" value="Unassembled WGS sequence"/>
</dbReference>
<comment type="caution">
    <text evidence="2">The sequence shown here is derived from an EMBL/GenBank/DDBJ whole genome shotgun (WGS) entry which is preliminary data.</text>
</comment>
<dbReference type="OrthoDB" id="635259at2"/>
<proteinExistence type="predicted"/>
<dbReference type="AlphaFoldDB" id="A0A2U2PKS9"/>
<keyword evidence="3" id="KW-1185">Reference proteome</keyword>
<dbReference type="Pfam" id="PF20240">
    <property type="entry name" value="DUF6597"/>
    <property type="match status" value="1"/>
</dbReference>
<dbReference type="RefSeq" id="WP_109414290.1">
    <property type="nucleotide sequence ID" value="NZ_QEAS01000002.1"/>
</dbReference>